<name>A0A6I6EXJ6_9CLOT</name>
<dbReference type="SUPFAM" id="SSF53756">
    <property type="entry name" value="UDP-Glycosyltransferase/glycogen phosphorylase"/>
    <property type="match status" value="1"/>
</dbReference>
<dbReference type="InterPro" id="IPR043148">
    <property type="entry name" value="TagF_C"/>
</dbReference>
<reference evidence="1 2" key="1">
    <citation type="submission" date="2019-12" db="EMBL/GenBank/DDBJ databases">
        <title>Genome sequenceing of Clostridium bovifaecis.</title>
        <authorList>
            <person name="Yao Y."/>
        </authorList>
    </citation>
    <scope>NUCLEOTIDE SEQUENCE [LARGE SCALE GENOMIC DNA]</scope>
    <source>
        <strain evidence="1 2">BXX</strain>
    </source>
</reference>
<evidence type="ECO:0000313" key="1">
    <source>
        <dbReference type="EMBL" id="QGU94991.1"/>
    </source>
</evidence>
<accession>A0A6I6EXJ6</accession>
<sequence>MKIEDPINIMIDLEKEFNLFDIKVRDLKIWYFCRQEVNYRINSSINSSVNSSKKIKKGERQFKASIKNNLKKTLLYLKSLRWGTNDYEETDILCLSNNNMRREIEDGKEFDIIFDYIGKYLKGTSYSILNTFSGKQFTKNFYTEKCYNLTNYCLNIYLYKSYYNIVLRKEEVQYIREFFHDVEKYILEKYKLDINITETVLRNTAALIKSYKYAHSVLKKTKPKVLYVECAYSNLHLPFIYGAKSIGIKVVEFQHGVISNKHLGYLFNDTTPKKDPIPDYICVYGSYARKLLEDMNSNLNIELIEYGYPYLNEKSIEVQNNSRNKRYKYLVTTQGTVNYRYWRRFIKDLLEEDKNARILVKLHPNEINQYKDYYSNLLNNNRVEFTTDKNVYECLKLSEIHLSSFSTCHYEAICCNIDTIVVMFPGWEHVNVLKKYGVKFVDSPLELINYLNKEKCGILFNKFKKDFFNIENSELNTINIGKKISNINKHFLQG</sequence>
<dbReference type="Proteomes" id="UP000422764">
    <property type="component" value="Chromosome"/>
</dbReference>
<protein>
    <submittedName>
        <fullName evidence="1">Capsule biosynthesis protein</fullName>
    </submittedName>
</protein>
<gene>
    <name evidence="1" type="ORF">GOM49_07720</name>
</gene>
<proteinExistence type="predicted"/>
<organism evidence="1 2">
    <name type="scientific">Clostridium bovifaecis</name>
    <dbReference type="NCBI Taxonomy" id="2184719"/>
    <lineage>
        <taxon>Bacteria</taxon>
        <taxon>Bacillati</taxon>
        <taxon>Bacillota</taxon>
        <taxon>Clostridia</taxon>
        <taxon>Eubacteriales</taxon>
        <taxon>Clostridiaceae</taxon>
        <taxon>Clostridium</taxon>
    </lineage>
</organism>
<dbReference type="Gene3D" id="3.40.50.12580">
    <property type="match status" value="1"/>
</dbReference>
<dbReference type="AlphaFoldDB" id="A0A6I6EXJ6"/>
<dbReference type="EMBL" id="CP046522">
    <property type="protein sequence ID" value="QGU94991.1"/>
    <property type="molecule type" value="Genomic_DNA"/>
</dbReference>
<keyword evidence="2" id="KW-1185">Reference proteome</keyword>
<evidence type="ECO:0000313" key="2">
    <source>
        <dbReference type="Proteomes" id="UP000422764"/>
    </source>
</evidence>